<comment type="caution">
    <text evidence="2">The sequence shown here is derived from an EMBL/GenBank/DDBJ whole genome shotgun (WGS) entry which is preliminary data.</text>
</comment>
<organism evidence="2">
    <name type="scientific">termite gut metagenome</name>
    <dbReference type="NCBI Taxonomy" id="433724"/>
    <lineage>
        <taxon>unclassified sequences</taxon>
        <taxon>metagenomes</taxon>
        <taxon>organismal metagenomes</taxon>
    </lineage>
</organism>
<dbReference type="Pfam" id="PF13737">
    <property type="entry name" value="DDE_Tnp_1_5"/>
    <property type="match status" value="1"/>
</dbReference>
<dbReference type="PANTHER" id="PTHR33293:SF2">
    <property type="entry name" value="TRANSPOSASE"/>
    <property type="match status" value="1"/>
</dbReference>
<evidence type="ECO:0000259" key="1">
    <source>
        <dbReference type="Pfam" id="PF13737"/>
    </source>
</evidence>
<sequence>MSTLPTSRNKDTCKVSSWKACNSNLCQRGSLTLYLEDRVLKEWELCSQKKKQVGEHTYSESIIQCCLLMKISYGLKFRQSTGFLQSIFLLIRKSHLLIPNYSTLSRRQKSLPVEVSRRLEFGENLTAGIDSTGLKVYGEGEWKVRKHSSSKRRTWRKLPVCMDLDTREILSVELTGNREDDAAAGKRMLEGKTTHIKEFGIVKLILKYYLYLKKVMDCPRCGSLNYRKDGFVQSLQRYECKECRYHYTVAKKSNVKSAETRHKALKLYLEGLGFGATGRLLPISYGTVYAWVKAWEAQVDLPGKEEGVECMELDEMHTHVGSKNTAVGSGLPLIDLESGLSVLSAETVLPKQDSGFGKK</sequence>
<dbReference type="EMBL" id="SNRY01003941">
    <property type="protein sequence ID" value="KAA6319251.1"/>
    <property type="molecule type" value="Genomic_DNA"/>
</dbReference>
<dbReference type="AlphaFoldDB" id="A0A5J4QEH2"/>
<protein>
    <recommendedName>
        <fullName evidence="1">Transposase DDE domain-containing protein</fullName>
    </recommendedName>
</protein>
<dbReference type="InterPro" id="IPR053520">
    <property type="entry name" value="Transposase_Tn903"/>
</dbReference>
<dbReference type="NCBIfam" id="NF033579">
    <property type="entry name" value="transpos_IS5_2"/>
    <property type="match status" value="1"/>
</dbReference>
<feature type="domain" description="Transposase DDE" evidence="1">
    <location>
        <begin position="27"/>
        <end position="139"/>
    </location>
</feature>
<name>A0A5J4QEH2_9ZZZZ</name>
<evidence type="ECO:0000313" key="2">
    <source>
        <dbReference type="EMBL" id="KAA6319251.1"/>
    </source>
</evidence>
<reference evidence="2" key="1">
    <citation type="submission" date="2019-03" db="EMBL/GenBank/DDBJ databases">
        <title>Single cell metagenomics reveals metabolic interactions within the superorganism composed of flagellate Streblomastix strix and complex community of Bacteroidetes bacteria on its surface.</title>
        <authorList>
            <person name="Treitli S.C."/>
            <person name="Kolisko M."/>
            <person name="Husnik F."/>
            <person name="Keeling P."/>
            <person name="Hampl V."/>
        </authorList>
    </citation>
    <scope>NUCLEOTIDE SEQUENCE</scope>
    <source>
        <strain evidence="2">STM</strain>
    </source>
</reference>
<dbReference type="InterPro" id="IPR051354">
    <property type="entry name" value="Transposase_27_IS1"/>
</dbReference>
<proteinExistence type="predicted"/>
<gene>
    <name evidence="2" type="ORF">EZS27_030834</name>
</gene>
<accession>A0A5J4QEH2</accession>
<dbReference type="PANTHER" id="PTHR33293">
    <property type="entry name" value="INSERTION ELEMENT IS1 1 PROTEIN INSB-RELATED"/>
    <property type="match status" value="1"/>
</dbReference>
<dbReference type="InterPro" id="IPR025668">
    <property type="entry name" value="Tnp_DDE_dom"/>
</dbReference>